<comment type="similarity">
    <text evidence="2 12 13">Belongs to the TonB-dependent receptor family.</text>
</comment>
<evidence type="ECO:0000256" key="7">
    <source>
        <dbReference type="ARBA" id="ARBA00023065"/>
    </source>
</evidence>
<feature type="domain" description="TonB-dependent receptor-like beta-barrel" evidence="15">
    <location>
        <begin position="323"/>
        <end position="752"/>
    </location>
</feature>
<dbReference type="Gene3D" id="2.40.170.20">
    <property type="entry name" value="TonB-dependent receptor, beta-barrel domain"/>
    <property type="match status" value="1"/>
</dbReference>
<evidence type="ECO:0000259" key="15">
    <source>
        <dbReference type="Pfam" id="PF00593"/>
    </source>
</evidence>
<evidence type="ECO:0000259" key="16">
    <source>
        <dbReference type="Pfam" id="PF07715"/>
    </source>
</evidence>
<dbReference type="InterPro" id="IPR039426">
    <property type="entry name" value="TonB-dep_rcpt-like"/>
</dbReference>
<organism evidence="17 18">
    <name type="scientific">Ralstonia condita</name>
    <dbReference type="NCBI Taxonomy" id="3058600"/>
    <lineage>
        <taxon>Bacteria</taxon>
        <taxon>Pseudomonadati</taxon>
        <taxon>Pseudomonadota</taxon>
        <taxon>Betaproteobacteria</taxon>
        <taxon>Burkholderiales</taxon>
        <taxon>Burkholderiaceae</taxon>
        <taxon>Ralstonia</taxon>
    </lineage>
</organism>
<feature type="chain" id="PRO_5045787052" evidence="14">
    <location>
        <begin position="39"/>
        <end position="776"/>
    </location>
</feature>
<dbReference type="InterPro" id="IPR036942">
    <property type="entry name" value="Beta-barrel_TonB_sf"/>
</dbReference>
<dbReference type="InterPro" id="IPR000531">
    <property type="entry name" value="Beta-barrel_TonB"/>
</dbReference>
<dbReference type="PANTHER" id="PTHR30069:SF53">
    <property type="entry name" value="COLICIN I RECEPTOR-RELATED"/>
    <property type="match status" value="1"/>
</dbReference>
<evidence type="ECO:0000313" key="18">
    <source>
        <dbReference type="Proteomes" id="UP001189616"/>
    </source>
</evidence>
<keyword evidence="18" id="KW-1185">Reference proteome</keyword>
<evidence type="ECO:0000256" key="6">
    <source>
        <dbReference type="ARBA" id="ARBA00022729"/>
    </source>
</evidence>
<feature type="signal peptide" evidence="14">
    <location>
        <begin position="1"/>
        <end position="38"/>
    </location>
</feature>
<keyword evidence="6 14" id="KW-0732">Signal</keyword>
<evidence type="ECO:0000256" key="12">
    <source>
        <dbReference type="PROSITE-ProRule" id="PRU01360"/>
    </source>
</evidence>
<protein>
    <submittedName>
        <fullName evidence="17">Vitamin B12 transporter BtuB</fullName>
    </submittedName>
</protein>
<dbReference type="RefSeq" id="WP_316657575.1">
    <property type="nucleotide sequence ID" value="NZ_CATYWO010000002.1"/>
</dbReference>
<evidence type="ECO:0000256" key="2">
    <source>
        <dbReference type="ARBA" id="ARBA00009810"/>
    </source>
</evidence>
<keyword evidence="5 12" id="KW-0812">Transmembrane</keyword>
<evidence type="ECO:0000256" key="9">
    <source>
        <dbReference type="ARBA" id="ARBA00023136"/>
    </source>
</evidence>
<evidence type="ECO:0000256" key="1">
    <source>
        <dbReference type="ARBA" id="ARBA00004571"/>
    </source>
</evidence>
<dbReference type="EMBL" id="CATYWO010000002">
    <property type="protein sequence ID" value="CAJ0788990.1"/>
    <property type="molecule type" value="Genomic_DNA"/>
</dbReference>
<dbReference type="InterPro" id="IPR037066">
    <property type="entry name" value="Plug_dom_sf"/>
</dbReference>
<dbReference type="PROSITE" id="PS52016">
    <property type="entry name" value="TONB_DEPENDENT_REC_3"/>
    <property type="match status" value="1"/>
</dbReference>
<keyword evidence="4 12" id="KW-1134">Transmembrane beta strand</keyword>
<evidence type="ECO:0000256" key="5">
    <source>
        <dbReference type="ARBA" id="ARBA00022692"/>
    </source>
</evidence>
<dbReference type="Gene3D" id="2.170.130.10">
    <property type="entry name" value="TonB-dependent receptor, plug domain"/>
    <property type="match status" value="1"/>
</dbReference>
<keyword evidence="10" id="KW-0675">Receptor</keyword>
<keyword evidence="3 12" id="KW-0813">Transport</keyword>
<evidence type="ECO:0000256" key="8">
    <source>
        <dbReference type="ARBA" id="ARBA00023077"/>
    </source>
</evidence>
<evidence type="ECO:0000313" key="17">
    <source>
        <dbReference type="EMBL" id="CAJ0788990.1"/>
    </source>
</evidence>
<reference evidence="17 18" key="1">
    <citation type="submission" date="2023-07" db="EMBL/GenBank/DDBJ databases">
        <authorList>
            <person name="Peeters C."/>
        </authorList>
    </citation>
    <scope>NUCLEOTIDE SEQUENCE [LARGE SCALE GENOMIC DNA]</scope>
    <source>
        <strain evidence="17 18">LMG 7141</strain>
    </source>
</reference>
<dbReference type="Proteomes" id="UP001189616">
    <property type="component" value="Unassembled WGS sequence"/>
</dbReference>
<dbReference type="CDD" id="cd01347">
    <property type="entry name" value="ligand_gated_channel"/>
    <property type="match status" value="1"/>
</dbReference>
<comment type="caution">
    <text evidence="17">The sequence shown here is derived from an EMBL/GenBank/DDBJ whole genome shotgun (WGS) entry which is preliminary data.</text>
</comment>
<dbReference type="InterPro" id="IPR012910">
    <property type="entry name" value="Plug_dom"/>
</dbReference>
<evidence type="ECO:0000256" key="4">
    <source>
        <dbReference type="ARBA" id="ARBA00022452"/>
    </source>
</evidence>
<keyword evidence="9 12" id="KW-0472">Membrane</keyword>
<comment type="subcellular location">
    <subcellularLocation>
        <location evidence="1 12">Cell outer membrane</location>
        <topology evidence="1 12">Multi-pass membrane protein</topology>
    </subcellularLocation>
</comment>
<accession>A0ABM9JBL7</accession>
<proteinExistence type="inferred from homology"/>
<sequence>MLSPKRAVAAMPRRTLVCRAALAVCAAVPLSASLPAVAADDNVPAAAPVTQELAPTVVRGAASPAPFARDTPAVVQSVTADQLADRNVVTTEDAVKYLPNVMVRRRFIGDRNSIFAGRDFNEIQSARGLLYADGILLSNLLGSSYTYPPRWSMIGPDDLARVDILYGPFSALLPGNSMGTTIALTLRQPEIFEAAAQMQVMRQHYADAYGFSRNVTGNHESASLGDRIGKLWYAVSVDRLENDSQPMQYATPNSRFTAGGTPVPVTGAVQDLGPNGLPRVILGPQMLERTQQWQETVRLGYVFSDRLEASLMLGHWENHFNDQAFSFLRDAAGNVMTGGNVLINGTPYTIAQNAFAPQNGDQENWLYGVGLKGKLGGWKIDTRASVYNVTRDILRASNTAAGNGPGTVFYGDGTGWSNVDVKAVSPMVSGHTFTTGYHYDQYHLRNQTFNATNWSTETLSTRKSSYQGDTQTQAVFLQDAWAFAPRWLATLGLRYESWRAYNGQLGNSATTLGYASRTDDAFSPKAAVQWQATQDTLLRLSYGRAVRFPTVAELFQGAISGNTIVNNDPNLKPERANDVDFTVEQAVPYGVLRTSVFQSDVRDSIYTQTNITVTPNVTNVQNVDRVRTRGIELAYSGQNVLQDAGVRGVDVEANVAFTQSKTLADAANPTYVDKTWPRMPRVRANLFASWHATADWTVGAGVRYSGRQYGTLDNTDVLPNVYGGTSSFVTVDLKAGYRIDKHVTLALGVDNLTDKRYFVYHPYPSRTFYGQLKWRL</sequence>
<keyword evidence="11 12" id="KW-0998">Cell outer membrane</keyword>
<feature type="domain" description="TonB-dependent receptor plug" evidence="16">
    <location>
        <begin position="69"/>
        <end position="179"/>
    </location>
</feature>
<keyword evidence="7" id="KW-0406">Ion transport</keyword>
<evidence type="ECO:0000256" key="13">
    <source>
        <dbReference type="RuleBase" id="RU003357"/>
    </source>
</evidence>
<name>A0ABM9JBL7_9RALS</name>
<dbReference type="Pfam" id="PF00593">
    <property type="entry name" value="TonB_dep_Rec_b-barrel"/>
    <property type="match status" value="1"/>
</dbReference>
<keyword evidence="8 13" id="KW-0798">TonB box</keyword>
<evidence type="ECO:0000256" key="10">
    <source>
        <dbReference type="ARBA" id="ARBA00023170"/>
    </source>
</evidence>
<evidence type="ECO:0000256" key="11">
    <source>
        <dbReference type="ARBA" id="ARBA00023237"/>
    </source>
</evidence>
<dbReference type="SUPFAM" id="SSF56935">
    <property type="entry name" value="Porins"/>
    <property type="match status" value="1"/>
</dbReference>
<dbReference type="Pfam" id="PF07715">
    <property type="entry name" value="Plug"/>
    <property type="match status" value="1"/>
</dbReference>
<evidence type="ECO:0000256" key="3">
    <source>
        <dbReference type="ARBA" id="ARBA00022448"/>
    </source>
</evidence>
<gene>
    <name evidence="17" type="primary">btuB_3</name>
    <name evidence="17" type="ORF">LMG7141_02163</name>
</gene>
<dbReference type="PANTHER" id="PTHR30069">
    <property type="entry name" value="TONB-DEPENDENT OUTER MEMBRANE RECEPTOR"/>
    <property type="match status" value="1"/>
</dbReference>
<evidence type="ECO:0000256" key="14">
    <source>
        <dbReference type="SAM" id="SignalP"/>
    </source>
</evidence>